<evidence type="ECO:0000256" key="1">
    <source>
        <dbReference type="SAM" id="MobiDB-lite"/>
    </source>
</evidence>
<accession>A0A0A9FEZ3</accession>
<proteinExistence type="predicted"/>
<reference evidence="2" key="2">
    <citation type="journal article" date="2015" name="Data Brief">
        <title>Shoot transcriptome of the giant reed, Arundo donax.</title>
        <authorList>
            <person name="Barrero R.A."/>
            <person name="Guerrero F.D."/>
            <person name="Moolhuijzen P."/>
            <person name="Goolsby J.A."/>
            <person name="Tidwell J."/>
            <person name="Bellgard S.E."/>
            <person name="Bellgard M.I."/>
        </authorList>
    </citation>
    <scope>NUCLEOTIDE SEQUENCE</scope>
    <source>
        <tissue evidence="2">Shoot tissue taken approximately 20 cm above the soil surface</tissue>
    </source>
</reference>
<sequence>MHVNQAMSSNKKAVSSHVIATIA</sequence>
<dbReference type="EMBL" id="GBRH01189225">
    <property type="protein sequence ID" value="JAE08671.1"/>
    <property type="molecule type" value="Transcribed_RNA"/>
</dbReference>
<feature type="compositionally biased region" description="Polar residues" evidence="1">
    <location>
        <begin position="1"/>
        <end position="13"/>
    </location>
</feature>
<reference evidence="2" key="1">
    <citation type="submission" date="2014-09" db="EMBL/GenBank/DDBJ databases">
        <authorList>
            <person name="Magalhaes I.L.F."/>
            <person name="Oliveira U."/>
            <person name="Santos F.R."/>
            <person name="Vidigal T.H.D.A."/>
            <person name="Brescovit A.D."/>
            <person name="Santos A.J."/>
        </authorList>
    </citation>
    <scope>NUCLEOTIDE SEQUENCE</scope>
    <source>
        <tissue evidence="2">Shoot tissue taken approximately 20 cm above the soil surface</tissue>
    </source>
</reference>
<feature type="region of interest" description="Disordered" evidence="1">
    <location>
        <begin position="1"/>
        <end position="23"/>
    </location>
</feature>
<name>A0A0A9FEZ3_ARUDO</name>
<organism evidence="2">
    <name type="scientific">Arundo donax</name>
    <name type="common">Giant reed</name>
    <name type="synonym">Donax arundinaceus</name>
    <dbReference type="NCBI Taxonomy" id="35708"/>
    <lineage>
        <taxon>Eukaryota</taxon>
        <taxon>Viridiplantae</taxon>
        <taxon>Streptophyta</taxon>
        <taxon>Embryophyta</taxon>
        <taxon>Tracheophyta</taxon>
        <taxon>Spermatophyta</taxon>
        <taxon>Magnoliopsida</taxon>
        <taxon>Liliopsida</taxon>
        <taxon>Poales</taxon>
        <taxon>Poaceae</taxon>
        <taxon>PACMAD clade</taxon>
        <taxon>Arundinoideae</taxon>
        <taxon>Arundineae</taxon>
        <taxon>Arundo</taxon>
    </lineage>
</organism>
<dbReference type="AlphaFoldDB" id="A0A0A9FEZ3"/>
<evidence type="ECO:0000313" key="2">
    <source>
        <dbReference type="EMBL" id="JAE08671.1"/>
    </source>
</evidence>
<protein>
    <submittedName>
        <fullName evidence="2">Uncharacterized protein</fullName>
    </submittedName>
</protein>